<gene>
    <name evidence="2" type="ORF">J5N97_028223</name>
</gene>
<comment type="caution">
    <text evidence="2">The sequence shown here is derived from an EMBL/GenBank/DDBJ whole genome shotgun (WGS) entry which is preliminary data.</text>
</comment>
<reference evidence="2" key="1">
    <citation type="submission" date="2021-03" db="EMBL/GenBank/DDBJ databases">
        <authorList>
            <person name="Li Z."/>
            <person name="Yang C."/>
        </authorList>
    </citation>
    <scope>NUCLEOTIDE SEQUENCE</scope>
    <source>
        <strain evidence="2">Dzin_1.0</strain>
        <tissue evidence="2">Leaf</tissue>
    </source>
</reference>
<feature type="region of interest" description="Disordered" evidence="1">
    <location>
        <begin position="1"/>
        <end position="60"/>
    </location>
</feature>
<evidence type="ECO:0000313" key="3">
    <source>
        <dbReference type="Proteomes" id="UP001085076"/>
    </source>
</evidence>
<protein>
    <submittedName>
        <fullName evidence="2">Uncharacterized protein</fullName>
    </submittedName>
</protein>
<dbReference type="OrthoDB" id="654381at2759"/>
<dbReference type="AlphaFoldDB" id="A0A9D5BYS6"/>
<proteinExistence type="predicted"/>
<accession>A0A9D5BYS6</accession>
<sequence>MAQPPARSKDATDASPGRSAKKACPARRSTDRQPHKCSRPIQRTHRLPSHRACKASPHRYRDAEGFPGEVYAPRRAPLVHHLEPSEFQRSLSAIGMLQLEPFIEDRGQSAVNPSGGSRLLASLLLLGFRARRLACMLDSFVRVSRWTGWGACGPVSGARRWILVDRGSKATLRLTMTRRVFKLSAKDSTRRPFGIALQGGRPRLIHHKGSGL</sequence>
<keyword evidence="3" id="KW-1185">Reference proteome</keyword>
<dbReference type="EMBL" id="JAGGNH010000009">
    <property type="protein sequence ID" value="KAJ0963101.1"/>
    <property type="molecule type" value="Genomic_DNA"/>
</dbReference>
<reference evidence="2" key="2">
    <citation type="journal article" date="2022" name="Hortic Res">
        <title>The genome of Dioscorea zingiberensis sheds light on the biosynthesis, origin and evolution of the medicinally important diosgenin saponins.</title>
        <authorList>
            <person name="Li Y."/>
            <person name="Tan C."/>
            <person name="Li Z."/>
            <person name="Guo J."/>
            <person name="Li S."/>
            <person name="Chen X."/>
            <person name="Wang C."/>
            <person name="Dai X."/>
            <person name="Yang H."/>
            <person name="Song W."/>
            <person name="Hou L."/>
            <person name="Xu J."/>
            <person name="Tong Z."/>
            <person name="Xu A."/>
            <person name="Yuan X."/>
            <person name="Wang W."/>
            <person name="Yang Q."/>
            <person name="Chen L."/>
            <person name="Sun Z."/>
            <person name="Wang K."/>
            <person name="Pan B."/>
            <person name="Chen J."/>
            <person name="Bao Y."/>
            <person name="Liu F."/>
            <person name="Qi X."/>
            <person name="Gang D.R."/>
            <person name="Wen J."/>
            <person name="Li J."/>
        </authorList>
    </citation>
    <scope>NUCLEOTIDE SEQUENCE</scope>
    <source>
        <strain evidence="2">Dzin_1.0</strain>
    </source>
</reference>
<name>A0A9D5BYS6_9LILI</name>
<evidence type="ECO:0000313" key="2">
    <source>
        <dbReference type="EMBL" id="KAJ0963101.1"/>
    </source>
</evidence>
<dbReference type="Proteomes" id="UP001085076">
    <property type="component" value="Miscellaneous, Linkage group lg09"/>
</dbReference>
<organism evidence="2 3">
    <name type="scientific">Dioscorea zingiberensis</name>
    <dbReference type="NCBI Taxonomy" id="325984"/>
    <lineage>
        <taxon>Eukaryota</taxon>
        <taxon>Viridiplantae</taxon>
        <taxon>Streptophyta</taxon>
        <taxon>Embryophyta</taxon>
        <taxon>Tracheophyta</taxon>
        <taxon>Spermatophyta</taxon>
        <taxon>Magnoliopsida</taxon>
        <taxon>Liliopsida</taxon>
        <taxon>Dioscoreales</taxon>
        <taxon>Dioscoreaceae</taxon>
        <taxon>Dioscorea</taxon>
    </lineage>
</organism>
<feature type="compositionally biased region" description="Basic residues" evidence="1">
    <location>
        <begin position="35"/>
        <end position="58"/>
    </location>
</feature>
<evidence type="ECO:0000256" key="1">
    <source>
        <dbReference type="SAM" id="MobiDB-lite"/>
    </source>
</evidence>